<dbReference type="InterPro" id="IPR012948">
    <property type="entry name" value="AARP2CN"/>
</dbReference>
<dbReference type="Pfam" id="PF08142">
    <property type="entry name" value="AARP2CN"/>
    <property type="match status" value="1"/>
</dbReference>
<keyword evidence="4" id="KW-1185">Reference proteome</keyword>
<feature type="compositionally biased region" description="Basic and acidic residues" evidence="1">
    <location>
        <begin position="181"/>
        <end position="190"/>
    </location>
</feature>
<evidence type="ECO:0000313" key="3">
    <source>
        <dbReference type="EMBL" id="PKA55230.1"/>
    </source>
</evidence>
<feature type="region of interest" description="Disordered" evidence="1">
    <location>
        <begin position="173"/>
        <end position="206"/>
    </location>
</feature>
<organism evidence="3 4">
    <name type="scientific">Apostasia shenzhenica</name>
    <dbReference type="NCBI Taxonomy" id="1088818"/>
    <lineage>
        <taxon>Eukaryota</taxon>
        <taxon>Viridiplantae</taxon>
        <taxon>Streptophyta</taxon>
        <taxon>Embryophyta</taxon>
        <taxon>Tracheophyta</taxon>
        <taxon>Spermatophyta</taxon>
        <taxon>Magnoliopsida</taxon>
        <taxon>Liliopsida</taxon>
        <taxon>Asparagales</taxon>
        <taxon>Orchidaceae</taxon>
        <taxon>Apostasioideae</taxon>
        <taxon>Apostasia</taxon>
    </lineage>
</organism>
<dbReference type="GO" id="GO:0005525">
    <property type="term" value="F:GTP binding"/>
    <property type="evidence" value="ECO:0007669"/>
    <property type="project" value="TreeGrafter"/>
</dbReference>
<proteinExistence type="predicted"/>
<dbReference type="PANTHER" id="PTHR12858:SF2">
    <property type="entry name" value="RIBOSOME BIOGENESIS PROTEIN BMS1 HOMOLOG"/>
    <property type="match status" value="1"/>
</dbReference>
<dbReference type="SMART" id="SM00785">
    <property type="entry name" value="AARP2CN"/>
    <property type="match status" value="1"/>
</dbReference>
<reference evidence="3 4" key="1">
    <citation type="journal article" date="2017" name="Nature">
        <title>The Apostasia genome and the evolution of orchids.</title>
        <authorList>
            <person name="Zhang G.Q."/>
            <person name="Liu K.W."/>
            <person name="Li Z."/>
            <person name="Lohaus R."/>
            <person name="Hsiao Y.Y."/>
            <person name="Niu S.C."/>
            <person name="Wang J.Y."/>
            <person name="Lin Y.C."/>
            <person name="Xu Q."/>
            <person name="Chen L.J."/>
            <person name="Yoshida K."/>
            <person name="Fujiwara S."/>
            <person name="Wang Z.W."/>
            <person name="Zhang Y.Q."/>
            <person name="Mitsuda N."/>
            <person name="Wang M."/>
            <person name="Liu G.H."/>
            <person name="Pecoraro L."/>
            <person name="Huang H.X."/>
            <person name="Xiao X.J."/>
            <person name="Lin M."/>
            <person name="Wu X.Y."/>
            <person name="Wu W.L."/>
            <person name="Chen Y.Y."/>
            <person name="Chang S.B."/>
            <person name="Sakamoto S."/>
            <person name="Ohme-Takagi M."/>
            <person name="Yagi M."/>
            <person name="Zeng S.J."/>
            <person name="Shen C.Y."/>
            <person name="Yeh C.M."/>
            <person name="Luo Y.B."/>
            <person name="Tsai W.C."/>
            <person name="Van de Peer Y."/>
            <person name="Liu Z.J."/>
        </authorList>
    </citation>
    <scope>NUCLEOTIDE SEQUENCE [LARGE SCALE GENOMIC DNA]</scope>
    <source>
        <strain evidence="4">cv. Shenzhen</strain>
        <tissue evidence="3">Stem</tissue>
    </source>
</reference>
<dbReference type="GO" id="GO:0000462">
    <property type="term" value="P:maturation of SSU-rRNA from tricistronic rRNA transcript (SSU-rRNA, 5.8S rRNA, LSU-rRNA)"/>
    <property type="evidence" value="ECO:0007669"/>
    <property type="project" value="TreeGrafter"/>
</dbReference>
<dbReference type="EMBL" id="KZ451980">
    <property type="protein sequence ID" value="PKA55230.1"/>
    <property type="molecule type" value="Genomic_DNA"/>
</dbReference>
<gene>
    <name evidence="3" type="ORF">AXF42_Ash003867</name>
</gene>
<evidence type="ECO:0000256" key="1">
    <source>
        <dbReference type="SAM" id="MobiDB-lite"/>
    </source>
</evidence>
<dbReference type="GO" id="GO:0000479">
    <property type="term" value="P:endonucleolytic cleavage of tricistronic rRNA transcript (SSU-rRNA, 5.8S rRNA, LSU-rRNA)"/>
    <property type="evidence" value="ECO:0007669"/>
    <property type="project" value="TreeGrafter"/>
</dbReference>
<dbReference type="GO" id="GO:0003924">
    <property type="term" value="F:GTPase activity"/>
    <property type="evidence" value="ECO:0007669"/>
    <property type="project" value="TreeGrafter"/>
</dbReference>
<sequence length="255" mass="30176">MGVLTHLDKFKDVKRLRKTKQRLKHRFWTEIKEGVKLFYLSGLIHGKYPKREIHNLARFISVMKYHPLSWRVAHPYLLVDRFEDVTNKKCDRNIILYGYLHGCNMKNATKVGKDHDVGETLVRTLQNTRYSIDEKLEQSFINLFGIKPSKMRDDSEDDGNYLAWKHNDRLGSTDIEENEDIEGRDVSKEIEPEDPDEGSEYESEDNLNEIRQQNSFDYDMKGEAEFHNGRMRRKVISIKDEDIKVLRLEILFLPN</sequence>
<feature type="domain" description="AARP2CN" evidence="2">
    <location>
        <begin position="52"/>
        <end position="132"/>
    </location>
</feature>
<dbReference type="GO" id="GO:0005634">
    <property type="term" value="C:nucleus"/>
    <property type="evidence" value="ECO:0007669"/>
    <property type="project" value="InterPro"/>
</dbReference>
<name>A0A2I0AI63_9ASPA</name>
<dbReference type="AlphaFoldDB" id="A0A2I0AI63"/>
<accession>A0A2I0AI63</accession>
<dbReference type="Proteomes" id="UP000236161">
    <property type="component" value="Unassembled WGS sequence"/>
</dbReference>
<dbReference type="GO" id="GO:0034511">
    <property type="term" value="F:U3 snoRNA binding"/>
    <property type="evidence" value="ECO:0007669"/>
    <property type="project" value="TreeGrafter"/>
</dbReference>
<evidence type="ECO:0000259" key="2">
    <source>
        <dbReference type="SMART" id="SM00785"/>
    </source>
</evidence>
<dbReference type="OrthoDB" id="10260897at2759"/>
<dbReference type="STRING" id="1088818.A0A2I0AI63"/>
<dbReference type="PANTHER" id="PTHR12858">
    <property type="entry name" value="RIBOSOME BIOGENESIS PROTEIN"/>
    <property type="match status" value="1"/>
</dbReference>
<evidence type="ECO:0000313" key="4">
    <source>
        <dbReference type="Proteomes" id="UP000236161"/>
    </source>
</evidence>
<dbReference type="GO" id="GO:0030686">
    <property type="term" value="C:90S preribosome"/>
    <property type="evidence" value="ECO:0007669"/>
    <property type="project" value="TreeGrafter"/>
</dbReference>
<protein>
    <recommendedName>
        <fullName evidence="2">AARP2CN domain-containing protein</fullName>
    </recommendedName>
</protein>
<dbReference type="InterPro" id="IPR039761">
    <property type="entry name" value="Bms1/Tsr1"/>
</dbReference>
<feature type="compositionally biased region" description="Acidic residues" evidence="1">
    <location>
        <begin position="191"/>
        <end position="206"/>
    </location>
</feature>